<dbReference type="Pfam" id="PF04069">
    <property type="entry name" value="OpuAC"/>
    <property type="match status" value="1"/>
</dbReference>
<accession>A0A840SGR2</accession>
<feature type="signal peptide" evidence="1">
    <location>
        <begin position="1"/>
        <end position="23"/>
    </location>
</feature>
<feature type="domain" description="ABC-type glycine betaine transport system substrate-binding" evidence="2">
    <location>
        <begin position="36"/>
        <end position="286"/>
    </location>
</feature>
<dbReference type="GO" id="GO:0022857">
    <property type="term" value="F:transmembrane transporter activity"/>
    <property type="evidence" value="ECO:0007669"/>
    <property type="project" value="InterPro"/>
</dbReference>
<feature type="chain" id="PRO_5032611986" evidence="1">
    <location>
        <begin position="24"/>
        <end position="316"/>
    </location>
</feature>
<dbReference type="AlphaFoldDB" id="A0A840SGR2"/>
<evidence type="ECO:0000313" key="4">
    <source>
        <dbReference type="Proteomes" id="UP000549457"/>
    </source>
</evidence>
<dbReference type="GO" id="GO:0033265">
    <property type="term" value="F:choline binding"/>
    <property type="evidence" value="ECO:0007669"/>
    <property type="project" value="InterPro"/>
</dbReference>
<dbReference type="Proteomes" id="UP000549457">
    <property type="component" value="Unassembled WGS sequence"/>
</dbReference>
<evidence type="ECO:0000256" key="1">
    <source>
        <dbReference type="SAM" id="SignalP"/>
    </source>
</evidence>
<evidence type="ECO:0000313" key="3">
    <source>
        <dbReference type="EMBL" id="MBB5222179.1"/>
    </source>
</evidence>
<dbReference type="Gene3D" id="3.40.190.10">
    <property type="entry name" value="Periplasmic binding protein-like II"/>
    <property type="match status" value="1"/>
</dbReference>
<dbReference type="InterPro" id="IPR017783">
    <property type="entry name" value="ABC_choline_sub-bd"/>
</dbReference>
<name>A0A840SGR2_9RHOB</name>
<gene>
    <name evidence="3" type="ORF">HNP73_002115</name>
</gene>
<organism evidence="3 4">
    <name type="scientific">Amaricoccus macauensis</name>
    <dbReference type="NCBI Taxonomy" id="57001"/>
    <lineage>
        <taxon>Bacteria</taxon>
        <taxon>Pseudomonadati</taxon>
        <taxon>Pseudomonadota</taxon>
        <taxon>Alphaproteobacteria</taxon>
        <taxon>Rhodobacterales</taxon>
        <taxon>Paracoccaceae</taxon>
        <taxon>Amaricoccus</taxon>
    </lineage>
</organism>
<evidence type="ECO:0000259" key="2">
    <source>
        <dbReference type="Pfam" id="PF04069"/>
    </source>
</evidence>
<dbReference type="SUPFAM" id="SSF53850">
    <property type="entry name" value="Periplasmic binding protein-like II"/>
    <property type="match status" value="1"/>
</dbReference>
<keyword evidence="1" id="KW-0732">Signal</keyword>
<dbReference type="GO" id="GO:0015871">
    <property type="term" value="P:choline transport"/>
    <property type="evidence" value="ECO:0007669"/>
    <property type="project" value="InterPro"/>
</dbReference>
<protein>
    <submittedName>
        <fullName evidence="3">Glycine betaine/proline transport system substrate-binding protein</fullName>
    </submittedName>
</protein>
<proteinExistence type="predicted"/>
<keyword evidence="4" id="KW-1185">Reference proteome</keyword>
<comment type="caution">
    <text evidence="3">The sequence shown here is derived from an EMBL/GenBank/DDBJ whole genome shotgun (WGS) entry which is preliminary data.</text>
</comment>
<dbReference type="Gene3D" id="3.40.190.100">
    <property type="entry name" value="Glycine betaine-binding periplasmic protein, domain 2"/>
    <property type="match status" value="1"/>
</dbReference>
<dbReference type="InterPro" id="IPR007210">
    <property type="entry name" value="ABC_Gly_betaine_transp_sub-bd"/>
</dbReference>
<dbReference type="GO" id="GO:0043190">
    <property type="term" value="C:ATP-binding cassette (ABC) transporter complex"/>
    <property type="evidence" value="ECO:0007669"/>
    <property type="project" value="InterPro"/>
</dbReference>
<sequence length="316" mass="33944">MRYRALAASMIAILVAGQVPAQAAEAESETCATPRFSDVGWTDISATTAIAGMILKSLGYTPKIDILSVAVTYEALPRGDVDVFLGNWMPLQDPIQRPLVEAGKIDVVQTNLEGAIIGLAVPKATYDAGLKTYSDIAKFGDDLGLKIYGIEAGSSANETISKMIAGDKFGLKDFQLVESSEQAMLAQVQRAVRSEKPIVFFGWRPHPMNVNIDMEYLTNGDDVFGPNDGAAEVLTNTRPGYVEECPNVGAFLKNFVFEVEQEDVLMSYILDDGMTADAAGEKWLKENPGVIDGWLAGVTTRDGKPGADAVRQGLGL</sequence>
<dbReference type="RefSeq" id="WP_184148601.1">
    <property type="nucleotide sequence ID" value="NZ_JACHFM010000002.1"/>
</dbReference>
<dbReference type="NCBIfam" id="TIGR03414">
    <property type="entry name" value="ABC_choline_bnd"/>
    <property type="match status" value="1"/>
</dbReference>
<dbReference type="CDD" id="cd13640">
    <property type="entry name" value="PBP2_ChoX"/>
    <property type="match status" value="1"/>
</dbReference>
<reference evidence="3 4" key="1">
    <citation type="submission" date="2020-08" db="EMBL/GenBank/DDBJ databases">
        <title>Genomic Encyclopedia of Type Strains, Phase IV (KMG-IV): sequencing the most valuable type-strain genomes for metagenomic binning, comparative biology and taxonomic classification.</title>
        <authorList>
            <person name="Goeker M."/>
        </authorList>
    </citation>
    <scope>NUCLEOTIDE SEQUENCE [LARGE SCALE GENOMIC DNA]</scope>
    <source>
        <strain evidence="3 4">DSM 101730</strain>
    </source>
</reference>
<dbReference type="GO" id="GO:0042597">
    <property type="term" value="C:periplasmic space"/>
    <property type="evidence" value="ECO:0007669"/>
    <property type="project" value="InterPro"/>
</dbReference>
<dbReference type="EMBL" id="JACHFM010000002">
    <property type="protein sequence ID" value="MBB5222179.1"/>
    <property type="molecule type" value="Genomic_DNA"/>
</dbReference>